<evidence type="ECO:0000313" key="1">
    <source>
        <dbReference type="EMBL" id="GAH88586.1"/>
    </source>
</evidence>
<feature type="non-terminal residue" evidence="1">
    <location>
        <position position="46"/>
    </location>
</feature>
<dbReference type="EMBL" id="BARU01040173">
    <property type="protein sequence ID" value="GAH88586.1"/>
    <property type="molecule type" value="Genomic_DNA"/>
</dbReference>
<sequence>MNKKISDIDVYHVLDNYFKQLDSVSIKSDGFFRQEDDKDRYETLFM</sequence>
<accession>X1J1N6</accession>
<proteinExistence type="predicted"/>
<comment type="caution">
    <text evidence="1">The sequence shown here is derived from an EMBL/GenBank/DDBJ whole genome shotgun (WGS) entry which is preliminary data.</text>
</comment>
<organism evidence="1">
    <name type="scientific">marine sediment metagenome</name>
    <dbReference type="NCBI Taxonomy" id="412755"/>
    <lineage>
        <taxon>unclassified sequences</taxon>
        <taxon>metagenomes</taxon>
        <taxon>ecological metagenomes</taxon>
    </lineage>
</organism>
<gene>
    <name evidence="1" type="ORF">S03H2_62152</name>
</gene>
<dbReference type="AlphaFoldDB" id="X1J1N6"/>
<reference evidence="1" key="1">
    <citation type="journal article" date="2014" name="Front. Microbiol.">
        <title>High frequency of phylogenetically diverse reductive dehalogenase-homologous genes in deep subseafloor sedimentary metagenomes.</title>
        <authorList>
            <person name="Kawai M."/>
            <person name="Futagami T."/>
            <person name="Toyoda A."/>
            <person name="Takaki Y."/>
            <person name="Nishi S."/>
            <person name="Hori S."/>
            <person name="Arai W."/>
            <person name="Tsubouchi T."/>
            <person name="Morono Y."/>
            <person name="Uchiyama I."/>
            <person name="Ito T."/>
            <person name="Fujiyama A."/>
            <person name="Inagaki F."/>
            <person name="Takami H."/>
        </authorList>
    </citation>
    <scope>NUCLEOTIDE SEQUENCE</scope>
    <source>
        <strain evidence="1">Expedition CK06-06</strain>
    </source>
</reference>
<protein>
    <submittedName>
        <fullName evidence="1">Uncharacterized protein</fullName>
    </submittedName>
</protein>
<name>X1J1N6_9ZZZZ</name>